<evidence type="ECO:0000256" key="3">
    <source>
        <dbReference type="ARBA" id="ARBA00022528"/>
    </source>
</evidence>
<dbReference type="SUPFAM" id="SSF50104">
    <property type="entry name" value="Translation proteins SH3-like domain"/>
    <property type="match status" value="1"/>
</dbReference>
<dbReference type="AlphaFoldDB" id="A0AB74TM90"/>
<dbReference type="PANTHER" id="PTHR15680">
    <property type="entry name" value="RIBOSOMAL PROTEIN L19"/>
    <property type="match status" value="1"/>
</dbReference>
<dbReference type="PIRSF" id="PIRSF002191">
    <property type="entry name" value="Ribosomal_L19"/>
    <property type="match status" value="1"/>
</dbReference>
<proteinExistence type="inferred from homology"/>
<dbReference type="PROSITE" id="PS01015">
    <property type="entry name" value="RIBOSOMAL_L19"/>
    <property type="match status" value="1"/>
</dbReference>
<dbReference type="HAMAP" id="MF_00402">
    <property type="entry name" value="Ribosomal_bL19"/>
    <property type="match status" value="1"/>
</dbReference>
<evidence type="ECO:0000256" key="2">
    <source>
        <dbReference type="ARBA" id="ARBA00005781"/>
    </source>
</evidence>
<dbReference type="Gene3D" id="2.30.30.790">
    <property type="match status" value="1"/>
</dbReference>
<geneLocation type="chloroplast" evidence="8"/>
<dbReference type="GO" id="GO:0009507">
    <property type="term" value="C:chloroplast"/>
    <property type="evidence" value="ECO:0007669"/>
    <property type="project" value="UniProtKB-SubCell"/>
</dbReference>
<dbReference type="PRINTS" id="PR00061">
    <property type="entry name" value="RIBOSOMALL19"/>
</dbReference>
<keyword evidence="6 7" id="KW-0687">Ribonucleoprotein</keyword>
<evidence type="ECO:0000256" key="6">
    <source>
        <dbReference type="ARBA" id="ARBA00023274"/>
    </source>
</evidence>
<name>A0AB74TM90_9STRA</name>
<organism evidence="8">
    <name type="scientific">Discostella guiyangensis</name>
    <dbReference type="NCBI Taxonomy" id="3145224"/>
    <lineage>
        <taxon>Eukaryota</taxon>
        <taxon>Sar</taxon>
        <taxon>Stramenopiles</taxon>
        <taxon>Ochrophyta</taxon>
        <taxon>Bacillariophyta</taxon>
        <taxon>Coscinodiscophyceae</taxon>
        <taxon>Thalassiosirophycidae</taxon>
        <taxon>Stephanodiscales</taxon>
        <taxon>Stephanodiscaceae</taxon>
        <taxon>Discostella</taxon>
    </lineage>
</organism>
<dbReference type="InterPro" id="IPR018257">
    <property type="entry name" value="Ribosomal_bL19_CS"/>
</dbReference>
<evidence type="ECO:0000256" key="4">
    <source>
        <dbReference type="ARBA" id="ARBA00022640"/>
    </source>
</evidence>
<dbReference type="PANTHER" id="PTHR15680:SF9">
    <property type="entry name" value="LARGE RIBOSOMAL SUBUNIT PROTEIN BL19M"/>
    <property type="match status" value="1"/>
</dbReference>
<evidence type="ECO:0000313" key="8">
    <source>
        <dbReference type="EMBL" id="XAO38671.1"/>
    </source>
</evidence>
<dbReference type="InterPro" id="IPR038657">
    <property type="entry name" value="Ribosomal_bL19_sf"/>
</dbReference>
<reference evidence="8" key="1">
    <citation type="submission" date="2023-10" db="EMBL/GenBank/DDBJ databases">
        <authorList>
            <person name="Xiang Y."/>
        </authorList>
    </citation>
    <scope>NUCLEOTIDE SEQUENCE</scope>
    <source>
        <strain evidence="8">GY168</strain>
    </source>
</reference>
<dbReference type="InterPro" id="IPR001857">
    <property type="entry name" value="Ribosomal_bL19"/>
</dbReference>
<dbReference type="GO" id="GO:0006412">
    <property type="term" value="P:translation"/>
    <property type="evidence" value="ECO:0007669"/>
    <property type="project" value="UniProtKB-UniRule"/>
</dbReference>
<keyword evidence="3 8" id="KW-0150">Chloroplast</keyword>
<evidence type="ECO:0000256" key="7">
    <source>
        <dbReference type="HAMAP-Rule" id="MF_00402"/>
    </source>
</evidence>
<dbReference type="GO" id="GO:0003735">
    <property type="term" value="F:structural constituent of ribosome"/>
    <property type="evidence" value="ECO:0007669"/>
    <property type="project" value="InterPro"/>
</dbReference>
<protein>
    <recommendedName>
        <fullName evidence="7">Large ribosomal subunit protein bL19c</fullName>
    </recommendedName>
</protein>
<keyword evidence="5 7" id="KW-0689">Ribosomal protein</keyword>
<comment type="similarity">
    <text evidence="2 7">Belongs to the bacterial ribosomal protein bL19 family.</text>
</comment>
<accession>A0AB74TM90</accession>
<dbReference type="InterPro" id="IPR008991">
    <property type="entry name" value="Translation_prot_SH3-like_sf"/>
</dbReference>
<sequence>MVYYNFMLNLNNQKAINNLHQNFIKPNIPKIQIGDTIKLGVKIIEGNKERVQFYEGTVIAKKNSSINTTITVRKVLQGIGIERIFLIHSPKLASIEIIRHAKVRRSKLYYLRNLSGKASRLKQRFE</sequence>
<dbReference type="GO" id="GO:0005762">
    <property type="term" value="C:mitochondrial large ribosomal subunit"/>
    <property type="evidence" value="ECO:0007669"/>
    <property type="project" value="TreeGrafter"/>
</dbReference>
<dbReference type="NCBIfam" id="TIGR01024">
    <property type="entry name" value="rplS_bact"/>
    <property type="match status" value="1"/>
</dbReference>
<keyword evidence="4 8" id="KW-0934">Plastid</keyword>
<evidence type="ECO:0000256" key="1">
    <source>
        <dbReference type="ARBA" id="ARBA00004229"/>
    </source>
</evidence>
<comment type="subcellular location">
    <subcellularLocation>
        <location evidence="1 7">Plastid</location>
        <location evidence="1 7">Chloroplast</location>
    </subcellularLocation>
</comment>
<evidence type="ECO:0000256" key="5">
    <source>
        <dbReference type="ARBA" id="ARBA00022980"/>
    </source>
</evidence>
<gene>
    <name evidence="7 8" type="primary">rpl19</name>
</gene>
<dbReference type="EMBL" id="OR666655">
    <property type="protein sequence ID" value="XAO38671.1"/>
    <property type="molecule type" value="Genomic_DNA"/>
</dbReference>
<dbReference type="Pfam" id="PF01245">
    <property type="entry name" value="Ribosomal_L19"/>
    <property type="match status" value="1"/>
</dbReference>